<accession>A0A0L9UYL5</accession>
<name>A0A0L9UYL5_PHAAN</name>
<reference evidence="3" key="1">
    <citation type="journal article" date="2015" name="Proc. Natl. Acad. Sci. U.S.A.">
        <title>Genome sequencing of adzuki bean (Vigna angularis) provides insight into high starch and low fat accumulation and domestication.</title>
        <authorList>
            <person name="Yang K."/>
            <person name="Tian Z."/>
            <person name="Chen C."/>
            <person name="Luo L."/>
            <person name="Zhao B."/>
            <person name="Wang Z."/>
            <person name="Yu L."/>
            <person name="Li Y."/>
            <person name="Sun Y."/>
            <person name="Li W."/>
            <person name="Chen Y."/>
            <person name="Li Y."/>
            <person name="Zhang Y."/>
            <person name="Ai D."/>
            <person name="Zhao J."/>
            <person name="Shang C."/>
            <person name="Ma Y."/>
            <person name="Wu B."/>
            <person name="Wang M."/>
            <person name="Gao L."/>
            <person name="Sun D."/>
            <person name="Zhang P."/>
            <person name="Guo F."/>
            <person name="Wang W."/>
            <person name="Li Y."/>
            <person name="Wang J."/>
            <person name="Varshney R.K."/>
            <person name="Wang J."/>
            <person name="Ling H.Q."/>
            <person name="Wan P."/>
        </authorList>
    </citation>
    <scope>NUCLEOTIDE SEQUENCE</scope>
    <source>
        <strain evidence="3">cv. Jingnong 6</strain>
    </source>
</reference>
<evidence type="ECO:0000256" key="1">
    <source>
        <dbReference type="SAM" id="MobiDB-lite"/>
    </source>
</evidence>
<feature type="region of interest" description="Disordered" evidence="1">
    <location>
        <begin position="1"/>
        <end position="29"/>
    </location>
</feature>
<sequence length="130" mass="14234">MKEVEVEGVGLRKGRKSAQKKNRYHSSTPFAPLSANLADGYTVSRLSGIVEEQNQPYAGVQCLDQLISVCGAVTRPLARQPADHQAYICLHLEGLIQVVPCINLRLLADLPSNSGQNQFSNIAAFLLETW</sequence>
<evidence type="ECO:0000313" key="3">
    <source>
        <dbReference type="Proteomes" id="UP000053144"/>
    </source>
</evidence>
<dbReference type="Proteomes" id="UP000053144">
    <property type="component" value="Chromosome 7"/>
</dbReference>
<dbReference type="AlphaFoldDB" id="A0A0L9UYL5"/>
<dbReference type="EMBL" id="CM003377">
    <property type="protein sequence ID" value="KOM47634.1"/>
    <property type="molecule type" value="Genomic_DNA"/>
</dbReference>
<gene>
    <name evidence="2" type="ORF">LR48_Vigan07g133800</name>
</gene>
<protein>
    <submittedName>
        <fullName evidence="2">Uncharacterized protein</fullName>
    </submittedName>
</protein>
<dbReference type="Gramene" id="KOM47634">
    <property type="protein sequence ID" value="KOM47634"/>
    <property type="gene ID" value="LR48_Vigan07g133800"/>
</dbReference>
<organism evidence="2 3">
    <name type="scientific">Phaseolus angularis</name>
    <name type="common">Azuki bean</name>
    <name type="synonym">Vigna angularis</name>
    <dbReference type="NCBI Taxonomy" id="3914"/>
    <lineage>
        <taxon>Eukaryota</taxon>
        <taxon>Viridiplantae</taxon>
        <taxon>Streptophyta</taxon>
        <taxon>Embryophyta</taxon>
        <taxon>Tracheophyta</taxon>
        <taxon>Spermatophyta</taxon>
        <taxon>Magnoliopsida</taxon>
        <taxon>eudicotyledons</taxon>
        <taxon>Gunneridae</taxon>
        <taxon>Pentapetalae</taxon>
        <taxon>rosids</taxon>
        <taxon>fabids</taxon>
        <taxon>Fabales</taxon>
        <taxon>Fabaceae</taxon>
        <taxon>Papilionoideae</taxon>
        <taxon>50 kb inversion clade</taxon>
        <taxon>NPAAA clade</taxon>
        <taxon>indigoferoid/millettioid clade</taxon>
        <taxon>Phaseoleae</taxon>
        <taxon>Vigna</taxon>
    </lineage>
</organism>
<proteinExistence type="predicted"/>
<feature type="compositionally biased region" description="Basic residues" evidence="1">
    <location>
        <begin position="12"/>
        <end position="24"/>
    </location>
</feature>
<evidence type="ECO:0000313" key="2">
    <source>
        <dbReference type="EMBL" id="KOM47634.1"/>
    </source>
</evidence>